<dbReference type="RefSeq" id="WP_339106782.1">
    <property type="nucleotide sequence ID" value="NZ_CP146606.1"/>
</dbReference>
<organism evidence="1 2">
    <name type="scientific">Roseovarius rhodophyticola</name>
    <dbReference type="NCBI Taxonomy" id="3080827"/>
    <lineage>
        <taxon>Bacteria</taxon>
        <taxon>Pseudomonadati</taxon>
        <taxon>Pseudomonadota</taxon>
        <taxon>Alphaproteobacteria</taxon>
        <taxon>Rhodobacterales</taxon>
        <taxon>Roseobacteraceae</taxon>
        <taxon>Roseovarius</taxon>
    </lineage>
</organism>
<protein>
    <submittedName>
        <fullName evidence="1">Uncharacterized protein</fullName>
    </submittedName>
</protein>
<name>A0ABZ2THY4_9RHOB</name>
<dbReference type="Proteomes" id="UP001281305">
    <property type="component" value="Chromosome"/>
</dbReference>
<accession>A0ABZ2THY4</accession>
<sequence>MLALYGTDHVFGLDDRPMCVDGVELIRWRLVWRGAGSGILMSLYNNYLIKLLTFDQQMTNNTQVVS</sequence>
<gene>
    <name evidence="1" type="ORF">RZS32_002200</name>
</gene>
<evidence type="ECO:0000313" key="2">
    <source>
        <dbReference type="Proteomes" id="UP001281305"/>
    </source>
</evidence>
<dbReference type="EMBL" id="CP146606">
    <property type="protein sequence ID" value="WYK18720.1"/>
    <property type="molecule type" value="Genomic_DNA"/>
</dbReference>
<proteinExistence type="predicted"/>
<evidence type="ECO:0000313" key="1">
    <source>
        <dbReference type="EMBL" id="WYK18720.1"/>
    </source>
</evidence>
<keyword evidence="2" id="KW-1185">Reference proteome</keyword>
<reference evidence="1 2" key="1">
    <citation type="submission" date="2024-02" db="EMBL/GenBank/DDBJ databases">
        <title>Roseovarius strain W115 nov., isolated from a marine algae.</title>
        <authorList>
            <person name="Lee M.W."/>
            <person name="Lee J.K."/>
            <person name="Kim J.M."/>
            <person name="Choi D.G."/>
            <person name="Baek J.H."/>
            <person name="Bayburt H."/>
            <person name="Jung J.J."/>
            <person name="Han D.M."/>
            <person name="Jeon C.O."/>
        </authorList>
    </citation>
    <scope>NUCLEOTIDE SEQUENCE [LARGE SCALE GENOMIC DNA]</scope>
    <source>
        <strain evidence="1 2">W115</strain>
    </source>
</reference>